<dbReference type="STRING" id="69395.AQ619_16825"/>
<organism evidence="8 9">
    <name type="scientific">Caulobacter henricii</name>
    <dbReference type="NCBI Taxonomy" id="69395"/>
    <lineage>
        <taxon>Bacteria</taxon>
        <taxon>Pseudomonadati</taxon>
        <taxon>Pseudomonadota</taxon>
        <taxon>Alphaproteobacteria</taxon>
        <taxon>Caulobacterales</taxon>
        <taxon>Caulobacteraceae</taxon>
        <taxon>Caulobacter</taxon>
    </lineage>
</organism>
<keyword evidence="4 6" id="KW-0472">Membrane</keyword>
<keyword evidence="9" id="KW-1185">Reference proteome</keyword>
<dbReference type="PANTHER" id="PTHR37422">
    <property type="entry name" value="TEICHURONIC ACID BIOSYNTHESIS PROTEIN TUAE"/>
    <property type="match status" value="1"/>
</dbReference>
<protein>
    <recommendedName>
        <fullName evidence="7">O-antigen ligase-related domain-containing protein</fullName>
    </recommendedName>
</protein>
<feature type="transmembrane region" description="Helical" evidence="6">
    <location>
        <begin position="162"/>
        <end position="180"/>
    </location>
</feature>
<dbReference type="GO" id="GO:0016020">
    <property type="term" value="C:membrane"/>
    <property type="evidence" value="ECO:0007669"/>
    <property type="project" value="UniProtKB-SubCell"/>
</dbReference>
<feature type="transmembrane region" description="Helical" evidence="6">
    <location>
        <begin position="87"/>
        <end position="105"/>
    </location>
</feature>
<sequence>MPTRASARPAAVSSARPTRGPGRRLALSEKVAGGLLVVLVFLAVIAFGASEIGTAALFSGVYAAYLIGLLATCNWARRDLVRMRGKALQAGLFALLLLAVLWPLTPWAPGGPHPVWAYLPDQTGSVTVDRSALLLNVLQLLGLACLFTAGRVLGASEARGRWCLRIAVMVFGAFATLAFLDHVLMRRSSRLVATLLSPNSAATMLGGGLLLAVAATANRVRRQKGLAMLRRGDPESVICLAIAGVSLTALLMTASRAGLAATLVGLGLLLIWEAIAQRQRFRVVAGLGSAALLLVIGALSLRSTEQVAERFNNAQQDAEVRAAIIAPHWEAFLASPWFGYGLGSFPTLNHMVSNQQNLPVLFDVRAVHNLYVQWLEDAGVAGAAAMALLFLVLLWPILRGGLREGVTATWARATVCAAVVFLLHGLTDFALQVPAIQALVALVLGLAVSLSLGTGSARKTDPPTVWTAAVAAAAVLTFSVLGTTPLLAARVGSDLTAWPTAPADALGREIEISLARPNLPPVDLTRLEQLSQREVALRPASGAAWLRRAAVSAARGQAKDASQALERSYAVAPLQTSLFVSRTKFAYEHWDQISPEAREAAIYQFETEWHRRPDRARYAEIAKSLRNQAGRVAMAVQIFFLQLEPPRAP</sequence>
<dbReference type="Proteomes" id="UP000056905">
    <property type="component" value="Chromosome"/>
</dbReference>
<reference evidence="8 9" key="1">
    <citation type="submission" date="2015-10" db="EMBL/GenBank/DDBJ databases">
        <title>Conservation of the essential genome among Caulobacter and Brevundimonas species.</title>
        <authorList>
            <person name="Scott D."/>
            <person name="Ely B."/>
        </authorList>
    </citation>
    <scope>NUCLEOTIDE SEQUENCE [LARGE SCALE GENOMIC DNA]</scope>
    <source>
        <strain evidence="8 9">CB4</strain>
    </source>
</reference>
<keyword evidence="3 6" id="KW-1133">Transmembrane helix</keyword>
<feature type="transmembrane region" description="Helical" evidence="6">
    <location>
        <begin position="283"/>
        <end position="301"/>
    </location>
</feature>
<dbReference type="Pfam" id="PF04932">
    <property type="entry name" value="Wzy_C"/>
    <property type="match status" value="1"/>
</dbReference>
<feature type="transmembrane region" description="Helical" evidence="6">
    <location>
        <begin position="410"/>
        <end position="427"/>
    </location>
</feature>
<dbReference type="KEGG" id="chq:AQ619_16825"/>
<feature type="transmembrane region" description="Helical" evidence="6">
    <location>
        <begin position="378"/>
        <end position="398"/>
    </location>
</feature>
<dbReference type="InterPro" id="IPR007016">
    <property type="entry name" value="O-antigen_ligase-rel_domated"/>
</dbReference>
<feature type="transmembrane region" description="Helical" evidence="6">
    <location>
        <begin position="433"/>
        <end position="453"/>
    </location>
</feature>
<feature type="region of interest" description="Disordered" evidence="5">
    <location>
        <begin position="1"/>
        <end position="21"/>
    </location>
</feature>
<evidence type="ECO:0000256" key="2">
    <source>
        <dbReference type="ARBA" id="ARBA00022692"/>
    </source>
</evidence>
<feature type="transmembrane region" description="Helical" evidence="6">
    <location>
        <begin position="200"/>
        <end position="217"/>
    </location>
</feature>
<evidence type="ECO:0000256" key="3">
    <source>
        <dbReference type="ARBA" id="ARBA00022989"/>
    </source>
</evidence>
<feature type="transmembrane region" description="Helical" evidence="6">
    <location>
        <begin position="55"/>
        <end position="75"/>
    </location>
</feature>
<evidence type="ECO:0000259" key="7">
    <source>
        <dbReference type="Pfam" id="PF04932"/>
    </source>
</evidence>
<dbReference type="PANTHER" id="PTHR37422:SF23">
    <property type="entry name" value="TEICHURONIC ACID BIOSYNTHESIS PROTEIN TUAE"/>
    <property type="match status" value="1"/>
</dbReference>
<evidence type="ECO:0000256" key="4">
    <source>
        <dbReference type="ARBA" id="ARBA00023136"/>
    </source>
</evidence>
<dbReference type="OrthoDB" id="7586246at2"/>
<feature type="domain" description="O-antigen ligase-related" evidence="7">
    <location>
        <begin position="244"/>
        <end position="385"/>
    </location>
</feature>
<dbReference type="RefSeq" id="WP_062150360.1">
    <property type="nucleotide sequence ID" value="NZ_CP013002.1"/>
</dbReference>
<evidence type="ECO:0000313" key="9">
    <source>
        <dbReference type="Proteomes" id="UP000056905"/>
    </source>
</evidence>
<accession>A0A0P0P2W9</accession>
<name>A0A0P0P2W9_9CAUL</name>
<evidence type="ECO:0000313" key="8">
    <source>
        <dbReference type="EMBL" id="ALL14893.1"/>
    </source>
</evidence>
<evidence type="ECO:0000256" key="6">
    <source>
        <dbReference type="SAM" id="Phobius"/>
    </source>
</evidence>
<feature type="transmembrane region" description="Helical" evidence="6">
    <location>
        <begin position="31"/>
        <end position="49"/>
    </location>
</feature>
<dbReference type="EMBL" id="CP013002">
    <property type="protein sequence ID" value="ALL14893.1"/>
    <property type="molecule type" value="Genomic_DNA"/>
</dbReference>
<feature type="transmembrane region" description="Helical" evidence="6">
    <location>
        <begin position="132"/>
        <end position="150"/>
    </location>
</feature>
<dbReference type="InterPro" id="IPR051533">
    <property type="entry name" value="WaaL-like"/>
</dbReference>
<comment type="subcellular location">
    <subcellularLocation>
        <location evidence="1">Membrane</location>
        <topology evidence="1">Multi-pass membrane protein</topology>
    </subcellularLocation>
</comment>
<feature type="transmembrane region" description="Helical" evidence="6">
    <location>
        <begin position="465"/>
        <end position="487"/>
    </location>
</feature>
<evidence type="ECO:0000256" key="1">
    <source>
        <dbReference type="ARBA" id="ARBA00004141"/>
    </source>
</evidence>
<gene>
    <name evidence="8" type="ORF">AQ619_16825</name>
</gene>
<feature type="transmembrane region" description="Helical" evidence="6">
    <location>
        <begin position="237"/>
        <end position="253"/>
    </location>
</feature>
<feature type="transmembrane region" description="Helical" evidence="6">
    <location>
        <begin position="259"/>
        <end position="276"/>
    </location>
</feature>
<evidence type="ECO:0000256" key="5">
    <source>
        <dbReference type="SAM" id="MobiDB-lite"/>
    </source>
</evidence>
<keyword evidence="2 6" id="KW-0812">Transmembrane</keyword>
<feature type="compositionally biased region" description="Low complexity" evidence="5">
    <location>
        <begin position="1"/>
        <end position="19"/>
    </location>
</feature>
<proteinExistence type="predicted"/>
<dbReference type="AlphaFoldDB" id="A0A0P0P2W9"/>